<keyword evidence="2" id="KW-1185">Reference proteome</keyword>
<dbReference type="AlphaFoldDB" id="A0AAD4TBT6"/>
<organism evidence="1 2">
    <name type="scientific">Papaver atlanticum</name>
    <dbReference type="NCBI Taxonomy" id="357466"/>
    <lineage>
        <taxon>Eukaryota</taxon>
        <taxon>Viridiplantae</taxon>
        <taxon>Streptophyta</taxon>
        <taxon>Embryophyta</taxon>
        <taxon>Tracheophyta</taxon>
        <taxon>Spermatophyta</taxon>
        <taxon>Magnoliopsida</taxon>
        <taxon>Ranunculales</taxon>
        <taxon>Papaveraceae</taxon>
        <taxon>Papaveroideae</taxon>
        <taxon>Papaver</taxon>
    </lineage>
</organism>
<name>A0AAD4TBT6_9MAGN</name>
<proteinExistence type="predicted"/>
<comment type="caution">
    <text evidence="1">The sequence shown here is derived from an EMBL/GenBank/DDBJ whole genome shotgun (WGS) entry which is preliminary data.</text>
</comment>
<protein>
    <submittedName>
        <fullName evidence="1">Uncharacterized protein</fullName>
    </submittedName>
</protein>
<dbReference type="Proteomes" id="UP001202328">
    <property type="component" value="Unassembled WGS sequence"/>
</dbReference>
<reference evidence="1" key="1">
    <citation type="submission" date="2022-04" db="EMBL/GenBank/DDBJ databases">
        <title>A functionally conserved STORR gene fusion in Papaver species that diverged 16.8 million years ago.</title>
        <authorList>
            <person name="Catania T."/>
        </authorList>
    </citation>
    <scope>NUCLEOTIDE SEQUENCE</scope>
    <source>
        <strain evidence="1">S-188037</strain>
    </source>
</reference>
<evidence type="ECO:0000313" key="2">
    <source>
        <dbReference type="Proteomes" id="UP001202328"/>
    </source>
</evidence>
<evidence type="ECO:0000313" key="1">
    <source>
        <dbReference type="EMBL" id="KAI3948631.1"/>
    </source>
</evidence>
<accession>A0AAD4TBT6</accession>
<dbReference type="EMBL" id="JAJJMB010003237">
    <property type="protein sequence ID" value="KAI3948631.1"/>
    <property type="molecule type" value="Genomic_DNA"/>
</dbReference>
<sequence length="191" mass="22167">MGVEENSRPALLHLIRKRLKSKLLNLLWNQNRVLIMMRRKWWRGMMKRWCWHSWTWRFPVGIGGGVTCWTGGAIGVGGCLFALLCCVGVEHEEECEQKQVKLGMQSLTALEDVKSILLRTNKGQESRFRLLLTRKHIVKREWDQPPLELRLAVSVHVKMDVRDIPNTEAGVVIPNDSFFFFTFLFSLCFPA</sequence>
<gene>
    <name evidence="1" type="ORF">MKW98_027697</name>
</gene>